<keyword evidence="3" id="KW-0067">ATP-binding</keyword>
<evidence type="ECO:0000313" key="5">
    <source>
        <dbReference type="Proteomes" id="UP000320333"/>
    </source>
</evidence>
<evidence type="ECO:0000256" key="1">
    <source>
        <dbReference type="ARBA" id="ARBA00007381"/>
    </source>
</evidence>
<dbReference type="OrthoDB" id="2127907at2759"/>
<dbReference type="InterPro" id="IPR043129">
    <property type="entry name" value="ATPase_NBD"/>
</dbReference>
<evidence type="ECO:0000256" key="3">
    <source>
        <dbReference type="ARBA" id="ARBA00022840"/>
    </source>
</evidence>
<sequence>MARPKGLLLHPKNDGNRRVLDQNVTRAVVTVPAYFNDDQRQATKDVGTIAGLTVSRIINEPTAAAIAYGLRKEDLDKKYSEPHIFMDDLVGGTYDMSVLNVDEGVFEVLATNGDSHLEGEDFDNRLIEHFTEATSRKNNLGDPTKNLEAVGKLRLSVKIEIESFYDGVDFTEALTCAKFEELNINMNLVKKKLWGQSRKFSRMLVLASMEFMKSFSLVVPLVFPKLSSSLKRQESRRRCQLR</sequence>
<dbReference type="SUPFAM" id="SSF53067">
    <property type="entry name" value="Actin-like ATPase domain"/>
    <property type="match status" value="2"/>
</dbReference>
<dbReference type="GO" id="GO:0140662">
    <property type="term" value="F:ATP-dependent protein folding chaperone"/>
    <property type="evidence" value="ECO:0007669"/>
    <property type="project" value="InterPro"/>
</dbReference>
<gene>
    <name evidence="4" type="ORF">CcCBS67573_g00597</name>
</gene>
<accession>A0A507FRN3</accession>
<comment type="similarity">
    <text evidence="1">Belongs to the heat shock protein 70 family.</text>
</comment>
<reference evidence="4 5" key="1">
    <citation type="journal article" date="2019" name="Sci. Rep.">
        <title>Comparative genomics of chytrid fungi reveal insights into the obligate biotrophic and pathogenic lifestyle of Synchytrium endobioticum.</title>
        <authorList>
            <person name="van de Vossenberg B.T.L.H."/>
            <person name="Warris S."/>
            <person name="Nguyen H.D.T."/>
            <person name="van Gent-Pelzer M.P.E."/>
            <person name="Joly D.L."/>
            <person name="van de Geest H.C."/>
            <person name="Bonants P.J.M."/>
            <person name="Smith D.S."/>
            <person name="Levesque C.A."/>
            <person name="van der Lee T.A.J."/>
        </authorList>
    </citation>
    <scope>NUCLEOTIDE SEQUENCE [LARGE SCALE GENOMIC DNA]</scope>
    <source>
        <strain evidence="4 5">CBS 675.73</strain>
    </source>
</reference>
<organism evidence="4 5">
    <name type="scientific">Chytriomyces confervae</name>
    <dbReference type="NCBI Taxonomy" id="246404"/>
    <lineage>
        <taxon>Eukaryota</taxon>
        <taxon>Fungi</taxon>
        <taxon>Fungi incertae sedis</taxon>
        <taxon>Chytridiomycota</taxon>
        <taxon>Chytridiomycota incertae sedis</taxon>
        <taxon>Chytridiomycetes</taxon>
        <taxon>Chytridiales</taxon>
        <taxon>Chytriomycetaceae</taxon>
        <taxon>Chytriomyces</taxon>
    </lineage>
</organism>
<dbReference type="PANTHER" id="PTHR19375">
    <property type="entry name" value="HEAT SHOCK PROTEIN 70KDA"/>
    <property type="match status" value="1"/>
</dbReference>
<dbReference type="AlphaFoldDB" id="A0A507FRN3"/>
<protein>
    <submittedName>
        <fullName evidence="4">Uncharacterized protein</fullName>
    </submittedName>
</protein>
<dbReference type="Proteomes" id="UP000320333">
    <property type="component" value="Unassembled WGS sequence"/>
</dbReference>
<comment type="caution">
    <text evidence="4">The sequence shown here is derived from an EMBL/GenBank/DDBJ whole genome shotgun (WGS) entry which is preliminary data.</text>
</comment>
<name>A0A507FRN3_9FUNG</name>
<dbReference type="GO" id="GO:0005524">
    <property type="term" value="F:ATP binding"/>
    <property type="evidence" value="ECO:0007669"/>
    <property type="project" value="UniProtKB-KW"/>
</dbReference>
<dbReference type="STRING" id="246404.A0A507FRN3"/>
<evidence type="ECO:0000313" key="4">
    <source>
        <dbReference type="EMBL" id="TPX78155.1"/>
    </source>
</evidence>
<keyword evidence="5" id="KW-1185">Reference proteome</keyword>
<evidence type="ECO:0000256" key="2">
    <source>
        <dbReference type="ARBA" id="ARBA00022741"/>
    </source>
</evidence>
<dbReference type="PRINTS" id="PR00301">
    <property type="entry name" value="HEATSHOCK70"/>
</dbReference>
<proteinExistence type="inferred from homology"/>
<dbReference type="InterPro" id="IPR013126">
    <property type="entry name" value="Hsp_70_fam"/>
</dbReference>
<keyword evidence="2" id="KW-0547">Nucleotide-binding</keyword>
<dbReference type="Gene3D" id="3.30.420.40">
    <property type="match status" value="2"/>
</dbReference>
<dbReference type="EMBL" id="QEAP01000008">
    <property type="protein sequence ID" value="TPX78155.1"/>
    <property type="molecule type" value="Genomic_DNA"/>
</dbReference>
<dbReference type="Pfam" id="PF00012">
    <property type="entry name" value="HSP70"/>
    <property type="match status" value="1"/>
</dbReference>
<dbReference type="Gene3D" id="3.90.640.10">
    <property type="entry name" value="Actin, Chain A, domain 4"/>
    <property type="match status" value="1"/>
</dbReference>
<dbReference type="FunFam" id="3.30.420.40:FF:000545">
    <property type="entry name" value="Endoplasmic reticulum chaperone BiP"/>
    <property type="match status" value="1"/>
</dbReference>